<dbReference type="SMART" id="SM00333">
    <property type="entry name" value="TUDOR"/>
    <property type="match status" value="2"/>
</dbReference>
<dbReference type="Proteomes" id="UP001642540">
    <property type="component" value="Unassembled WGS sequence"/>
</dbReference>
<dbReference type="EMBL" id="CAXLJM020000099">
    <property type="protein sequence ID" value="CAL8133503.1"/>
    <property type="molecule type" value="Genomic_DNA"/>
</dbReference>
<keyword evidence="4" id="KW-1185">Reference proteome</keyword>
<feature type="region of interest" description="Disordered" evidence="1">
    <location>
        <begin position="1"/>
        <end position="24"/>
    </location>
</feature>
<evidence type="ECO:0000259" key="2">
    <source>
        <dbReference type="SMART" id="SM00333"/>
    </source>
</evidence>
<feature type="compositionally biased region" description="Acidic residues" evidence="1">
    <location>
        <begin position="141"/>
        <end position="150"/>
    </location>
</feature>
<dbReference type="Gene3D" id="2.30.30.140">
    <property type="match status" value="2"/>
</dbReference>
<proteinExistence type="predicted"/>
<feature type="compositionally biased region" description="Low complexity" evidence="1">
    <location>
        <begin position="1"/>
        <end position="14"/>
    </location>
</feature>
<reference evidence="3 4" key="1">
    <citation type="submission" date="2024-08" db="EMBL/GenBank/DDBJ databases">
        <authorList>
            <person name="Cucini C."/>
            <person name="Frati F."/>
        </authorList>
    </citation>
    <scope>NUCLEOTIDE SEQUENCE [LARGE SCALE GENOMIC DNA]</scope>
</reference>
<gene>
    <name evidence="3" type="ORF">ODALV1_LOCUS25097</name>
</gene>
<feature type="domain" description="Tudor" evidence="2">
    <location>
        <begin position="233"/>
        <end position="290"/>
    </location>
</feature>
<feature type="region of interest" description="Disordered" evidence="1">
    <location>
        <begin position="64"/>
        <end position="94"/>
    </location>
</feature>
<organism evidence="3 4">
    <name type="scientific">Orchesella dallaii</name>
    <dbReference type="NCBI Taxonomy" id="48710"/>
    <lineage>
        <taxon>Eukaryota</taxon>
        <taxon>Metazoa</taxon>
        <taxon>Ecdysozoa</taxon>
        <taxon>Arthropoda</taxon>
        <taxon>Hexapoda</taxon>
        <taxon>Collembola</taxon>
        <taxon>Entomobryomorpha</taxon>
        <taxon>Entomobryoidea</taxon>
        <taxon>Orchesellidae</taxon>
        <taxon>Orchesellinae</taxon>
        <taxon>Orchesella</taxon>
    </lineage>
</organism>
<comment type="caution">
    <text evidence="3">The sequence shown here is derived from an EMBL/GenBank/DDBJ whole genome shotgun (WGS) entry which is preliminary data.</text>
</comment>
<feature type="region of interest" description="Disordered" evidence="1">
    <location>
        <begin position="126"/>
        <end position="155"/>
    </location>
</feature>
<dbReference type="Pfam" id="PF00567">
    <property type="entry name" value="TUDOR"/>
    <property type="match status" value="2"/>
</dbReference>
<feature type="compositionally biased region" description="Polar residues" evidence="1">
    <location>
        <begin position="126"/>
        <end position="140"/>
    </location>
</feature>
<dbReference type="InterPro" id="IPR002999">
    <property type="entry name" value="Tudor"/>
</dbReference>
<evidence type="ECO:0000313" key="3">
    <source>
        <dbReference type="EMBL" id="CAL8133503.1"/>
    </source>
</evidence>
<dbReference type="Gene3D" id="2.40.50.90">
    <property type="match status" value="2"/>
</dbReference>
<accession>A0ABP1RR80</accession>
<evidence type="ECO:0000256" key="1">
    <source>
        <dbReference type="SAM" id="MobiDB-lite"/>
    </source>
</evidence>
<feature type="domain" description="Tudor" evidence="2">
    <location>
        <begin position="691"/>
        <end position="751"/>
    </location>
</feature>
<protein>
    <recommendedName>
        <fullName evidence="2">Tudor domain-containing protein</fullName>
    </recommendedName>
</protein>
<evidence type="ECO:0000313" key="4">
    <source>
        <dbReference type="Proteomes" id="UP001642540"/>
    </source>
</evidence>
<name>A0ABP1RR80_9HEXA</name>
<dbReference type="InterPro" id="IPR035437">
    <property type="entry name" value="SNase_OB-fold_sf"/>
</dbReference>
<dbReference type="SUPFAM" id="SSF63748">
    <property type="entry name" value="Tudor/PWWP/MBT"/>
    <property type="match status" value="1"/>
</dbReference>
<sequence>MASSSSSSNVTSRSPRGIDRGRGSLQWNSLSLQVRNFLGASTAGMENPRNYERDADLLDNDRFYDAISPSSSPSFHSLQSSSESGSCPQSQPNQLTHVDVTDVDTESQLLRSSSSSTIFYDCLTSSSNPTLSDSESQSDVYENETSEPEPNDLPPLLIPDRFENYSVNLERKVNNGNGIDLLKKIPAGIPTRIKVVGVMKPLCIFVQSEGNARKVKCLKGQLKKSSLKKIGVEQISEGVYVVVKFEDELYRGQIEEVDYFTEKCWIRLVDTGAAVLRPFPCVYELPNSFLRIFRQVGSVSIWDVEPTNETRLFSYLQSHLVGKVVSLQITHSYLGSHYYASSLTINGEKTSLSNNLIQEGLAVPCTVMDSKAKSLINGFEKIFSYEPPFLDTDEVANVYITNVMSLTRFYVRKRHTEDVQNRIEFALRTVLESGSSTSVDYGASRMFILLANPYTSERKPCRVFCHELDFTVAPGQARVILIDFGFVCNVPARDLMEYSHYLNEFPPLAYRVAIDVQPISVERFEELTECLKEIMSFSKKGGNVQVKCVRQSATKGKSYVKLMSTEWDKDWNQALQEIGYAKRNFSKENKDEPLNASVVNIPVPSSSFWEFKTLNSTFNIGIGDESSVFPYSFTSIPAAISLKVGDVLKPRKLKGVYMYLVMTRRCYELHQQLRKYCVQLVASGKSDVGDHVFKVGEVVLAPWNTKTYQRCCITGFENKEGNIFARAFAFDIEQTQSFLVSKLKRPDDFIMMVEKLSHVVWLEDTNEDTRVFSQDFNSIIQCYCEWAQLSNMRELPNNKLVVRLRILNANSKFVLLAKLIHELERWNWEKFFNAGFLSHHRLVTKLRDKSEWNLSHFLKEGMLYNVDEMVKGLCKVQVRQVELNHSHSMVTIMVIPQTSNSIEDFRAIRWQMNRFYEKVSYVTPSENSPTFPKIVALREAFEVKATRKVSSPCQWHRSIYIADKKCFECVDCFHQNEVYAGVIDLCDLGLISELNNWDIREICPEMLRIAPIGKRLSVKLPQGDLWVKRVVQESLKLGVEIEVRVQKPTPFQQQMTLCADVPLISNRLSLIKDAQAGQQSE</sequence>
<feature type="compositionally biased region" description="Low complexity" evidence="1">
    <location>
        <begin position="68"/>
        <end position="92"/>
    </location>
</feature>